<name>A0ABP0XYL3_9ROSI</name>
<dbReference type="PANTHER" id="PTHR35288:SF1">
    <property type="entry name" value="TAIL FIBER"/>
    <property type="match status" value="1"/>
</dbReference>
<organism evidence="1 2">
    <name type="scientific">Citrullus colocynthis</name>
    <name type="common">colocynth</name>
    <dbReference type="NCBI Taxonomy" id="252529"/>
    <lineage>
        <taxon>Eukaryota</taxon>
        <taxon>Viridiplantae</taxon>
        <taxon>Streptophyta</taxon>
        <taxon>Embryophyta</taxon>
        <taxon>Tracheophyta</taxon>
        <taxon>Spermatophyta</taxon>
        <taxon>Magnoliopsida</taxon>
        <taxon>eudicotyledons</taxon>
        <taxon>Gunneridae</taxon>
        <taxon>Pentapetalae</taxon>
        <taxon>rosids</taxon>
        <taxon>fabids</taxon>
        <taxon>Cucurbitales</taxon>
        <taxon>Cucurbitaceae</taxon>
        <taxon>Benincaseae</taxon>
        <taxon>Citrullus</taxon>
    </lineage>
</organism>
<accession>A0ABP0XYL3</accession>
<protein>
    <submittedName>
        <fullName evidence="1">Uncharacterized protein</fullName>
    </submittedName>
</protein>
<sequence>MRPSPFNILFPLFPIWPHLPADNTPNFDILWFSTSIHPDLFLIRPPLSDPLSSISTVWPFVFPLNLSAMATSTPPSTSTASKSWIRNLSSVASRIYFFLIILQIPLFRIPCRSGMCTTPLHVTSSQLIASEVFPAPVVKALLYPGAIVTGLVTNMTVPGWSDLFDIYNLTNIKEASAVTDLQRLEVLAGSYFSVAGAFVGLLKPGRMSMFGTLLVIWGLVKEGILGKPANTDPAKSVYVYPTMILAVICAFSSVKYDVKKVARVAPARPIAKPLQSSSKSKLK</sequence>
<dbReference type="PANTHER" id="PTHR35288">
    <property type="entry name" value="TAIL FIBER"/>
    <property type="match status" value="1"/>
</dbReference>
<evidence type="ECO:0000313" key="1">
    <source>
        <dbReference type="EMBL" id="CAK9312837.1"/>
    </source>
</evidence>
<dbReference type="Proteomes" id="UP001642487">
    <property type="component" value="Chromosome 11"/>
</dbReference>
<gene>
    <name evidence="1" type="ORF">CITCOLO1_LOCUS4547</name>
</gene>
<dbReference type="EMBL" id="OZ021745">
    <property type="protein sequence ID" value="CAK9312837.1"/>
    <property type="molecule type" value="Genomic_DNA"/>
</dbReference>
<reference evidence="1 2" key="1">
    <citation type="submission" date="2024-03" db="EMBL/GenBank/DDBJ databases">
        <authorList>
            <person name="Gkanogiannis A."/>
            <person name="Becerra Lopez-Lavalle L."/>
        </authorList>
    </citation>
    <scope>NUCLEOTIDE SEQUENCE [LARGE SCALE GENOMIC DNA]</scope>
</reference>
<evidence type="ECO:0000313" key="2">
    <source>
        <dbReference type="Proteomes" id="UP001642487"/>
    </source>
</evidence>
<proteinExistence type="predicted"/>
<keyword evidence="2" id="KW-1185">Reference proteome</keyword>